<comment type="cofactor">
    <cofactor evidence="1">
        <name>pyridoxal 5'-phosphate</name>
        <dbReference type="ChEBI" id="CHEBI:597326"/>
    </cofactor>
</comment>
<gene>
    <name evidence="5" type="primary">ddhC</name>
    <name evidence="5" type="ORF">MSHI_17040</name>
</gene>
<evidence type="ECO:0000256" key="2">
    <source>
        <dbReference type="ARBA" id="ARBA00022898"/>
    </source>
</evidence>
<dbReference type="GO" id="GO:0000271">
    <property type="term" value="P:polysaccharide biosynthetic process"/>
    <property type="evidence" value="ECO:0007669"/>
    <property type="project" value="TreeGrafter"/>
</dbReference>
<sequence>MPRRPGGVFGAAAYYRNRTRSRRSLISRIGTDGLAEDGLEDDREDILAAVRDYAKRKLATSEFVPGVTPVPVSGKVLDPEDFAALVDASLDGWLTAGRFHPLFERALARYVGARDAVFVNSGSSANLCALSALTSPKLGKNKKRFGKRPLEPGDEVLTVASGFPTTVNPIIQNRLRPVVVDIELGTYDAIPERLREAVGPKTRAIMMAHTLGNPFDLDTVQELCDQHGLWLVEDSCDALGSTYDGKRTGSFGDTATVSFYPAHHITTGEGGAVFVKSALVRKQVESFRDWGRDCYCAPGKDNTCQKRFEWQLGDLPKGYDHKYIYSHIGYNLKATDMQAALGLSQLAKLDGFVQARKENFDYLTARLSGIEGLILPVATAKSNPSWFGFPITLHPEHPVDRTKFMQFLDERKIGFRQLFAGNLVKQPAYRDVDFRMVGDLTNTDIVMNRTFWVGTFPGLTRPMLDFVADSIGEYMARAAR</sequence>
<dbReference type="Pfam" id="PF01041">
    <property type="entry name" value="DegT_DnrJ_EryC1"/>
    <property type="match status" value="1"/>
</dbReference>
<dbReference type="GO" id="GO:0030170">
    <property type="term" value="F:pyridoxal phosphate binding"/>
    <property type="evidence" value="ECO:0007669"/>
    <property type="project" value="TreeGrafter"/>
</dbReference>
<dbReference type="CDD" id="cd00616">
    <property type="entry name" value="AHBA_syn"/>
    <property type="match status" value="1"/>
</dbReference>
<dbReference type="InterPro" id="IPR015421">
    <property type="entry name" value="PyrdxlP-dep_Trfase_major"/>
</dbReference>
<protein>
    <submittedName>
        <fullName evidence="5">Lipopolysaccharide biosynthesis protein RfbH</fullName>
    </submittedName>
</protein>
<dbReference type="Proteomes" id="UP000467236">
    <property type="component" value="Chromosome"/>
</dbReference>
<dbReference type="InterPro" id="IPR015422">
    <property type="entry name" value="PyrdxlP-dep_Trfase_small"/>
</dbReference>
<dbReference type="FunFam" id="3.40.640.10:FF:000079">
    <property type="entry name" value="LPS biosynthesis protein"/>
    <property type="match status" value="1"/>
</dbReference>
<comment type="similarity">
    <text evidence="3 4">Belongs to the DegT/DnrJ/EryC1 family.</text>
</comment>
<dbReference type="AlphaFoldDB" id="A0A7I7MNI8"/>
<reference evidence="5 6" key="1">
    <citation type="journal article" date="2019" name="Emerg. Microbes Infect.">
        <title>Comprehensive subspecies identification of 175 nontuberculous mycobacteria species based on 7547 genomic profiles.</title>
        <authorList>
            <person name="Matsumoto Y."/>
            <person name="Kinjo T."/>
            <person name="Motooka D."/>
            <person name="Nabeya D."/>
            <person name="Jung N."/>
            <person name="Uechi K."/>
            <person name="Horii T."/>
            <person name="Iida T."/>
            <person name="Fujita J."/>
            <person name="Nakamura S."/>
        </authorList>
    </citation>
    <scope>NUCLEOTIDE SEQUENCE [LARGE SCALE GENOMIC DNA]</scope>
    <source>
        <strain evidence="5 6">JCM 14233</strain>
    </source>
</reference>
<keyword evidence="2 4" id="KW-0663">Pyridoxal phosphate</keyword>
<evidence type="ECO:0000256" key="1">
    <source>
        <dbReference type="ARBA" id="ARBA00001933"/>
    </source>
</evidence>
<dbReference type="EMBL" id="AP022575">
    <property type="protein sequence ID" value="BBX73798.1"/>
    <property type="molecule type" value="Genomic_DNA"/>
</dbReference>
<dbReference type="RefSeq" id="WP_232065470.1">
    <property type="nucleotide sequence ID" value="NZ_AP022575.1"/>
</dbReference>
<dbReference type="GO" id="GO:0008483">
    <property type="term" value="F:transaminase activity"/>
    <property type="evidence" value="ECO:0007669"/>
    <property type="project" value="TreeGrafter"/>
</dbReference>
<name>A0A7I7MNI8_9MYCO</name>
<proteinExistence type="inferred from homology"/>
<dbReference type="PANTHER" id="PTHR30244">
    <property type="entry name" value="TRANSAMINASE"/>
    <property type="match status" value="1"/>
</dbReference>
<evidence type="ECO:0000313" key="5">
    <source>
        <dbReference type="EMBL" id="BBX73798.1"/>
    </source>
</evidence>
<dbReference type="PANTHER" id="PTHR30244:SF34">
    <property type="entry name" value="DTDP-4-AMINO-4,6-DIDEOXYGALACTOSE TRANSAMINASE"/>
    <property type="match status" value="1"/>
</dbReference>
<organism evidence="5 6">
    <name type="scientific">Mycobacterium shinjukuense</name>
    <dbReference type="NCBI Taxonomy" id="398694"/>
    <lineage>
        <taxon>Bacteria</taxon>
        <taxon>Bacillati</taxon>
        <taxon>Actinomycetota</taxon>
        <taxon>Actinomycetes</taxon>
        <taxon>Mycobacteriales</taxon>
        <taxon>Mycobacteriaceae</taxon>
        <taxon>Mycobacterium</taxon>
    </lineage>
</organism>
<dbReference type="Gene3D" id="3.90.1150.10">
    <property type="entry name" value="Aspartate Aminotransferase, domain 1"/>
    <property type="match status" value="1"/>
</dbReference>
<dbReference type="InterPro" id="IPR000653">
    <property type="entry name" value="DegT/StrS_aminotransferase"/>
</dbReference>
<keyword evidence="6" id="KW-1185">Reference proteome</keyword>
<dbReference type="Gene3D" id="3.40.640.10">
    <property type="entry name" value="Type I PLP-dependent aspartate aminotransferase-like (Major domain)"/>
    <property type="match status" value="1"/>
</dbReference>
<evidence type="ECO:0000256" key="4">
    <source>
        <dbReference type="RuleBase" id="RU004508"/>
    </source>
</evidence>
<accession>A0A7I7MNI8</accession>
<dbReference type="SUPFAM" id="SSF53383">
    <property type="entry name" value="PLP-dependent transferases"/>
    <property type="match status" value="1"/>
</dbReference>
<evidence type="ECO:0000256" key="3">
    <source>
        <dbReference type="ARBA" id="ARBA00037999"/>
    </source>
</evidence>
<dbReference type="NCBIfam" id="NF011936">
    <property type="entry name" value="PRK15407.1"/>
    <property type="match status" value="1"/>
</dbReference>
<evidence type="ECO:0000313" key="6">
    <source>
        <dbReference type="Proteomes" id="UP000467236"/>
    </source>
</evidence>
<dbReference type="KEGG" id="mshj:MSHI_17040"/>
<dbReference type="InterPro" id="IPR015424">
    <property type="entry name" value="PyrdxlP-dep_Trfase"/>
</dbReference>